<name>A0A1D8G4V9_9ACTN</name>
<evidence type="ECO:0000313" key="3">
    <source>
        <dbReference type="Proteomes" id="UP000095349"/>
    </source>
</evidence>
<feature type="region of interest" description="Disordered" evidence="1">
    <location>
        <begin position="1"/>
        <end position="21"/>
    </location>
</feature>
<dbReference type="EMBL" id="CP017316">
    <property type="protein sequence ID" value="AOT60464.1"/>
    <property type="molecule type" value="Genomic_DNA"/>
</dbReference>
<dbReference type="PATRIC" id="fig|285473.5.peg.3493"/>
<evidence type="ECO:0000313" key="2">
    <source>
        <dbReference type="EMBL" id="AOT60464.1"/>
    </source>
</evidence>
<feature type="region of interest" description="Disordered" evidence="1">
    <location>
        <begin position="84"/>
        <end position="107"/>
    </location>
</feature>
<protein>
    <submittedName>
        <fullName evidence="2">Uncharacterized protein</fullName>
    </submittedName>
</protein>
<sequence>MAARCTNGERQVRVSSSAGSAHERLTDVVAAVLEVAAEAGGTGAYTDETARVLTAVIGKIGARISADAEVHGFAGGWQEAVAHLGRSHPDPDDARVLPIRPDGDDEP</sequence>
<organism evidence="2 3">
    <name type="scientific">Streptomyces rubrolavendulae</name>
    <dbReference type="NCBI Taxonomy" id="285473"/>
    <lineage>
        <taxon>Bacteria</taxon>
        <taxon>Bacillati</taxon>
        <taxon>Actinomycetota</taxon>
        <taxon>Actinomycetes</taxon>
        <taxon>Kitasatosporales</taxon>
        <taxon>Streptomycetaceae</taxon>
        <taxon>Streptomyces</taxon>
    </lineage>
</organism>
<keyword evidence="3" id="KW-1185">Reference proteome</keyword>
<gene>
    <name evidence="2" type="ORF">A4G23_03339</name>
</gene>
<proteinExistence type="predicted"/>
<dbReference type="KEGG" id="srn:A4G23_03339"/>
<dbReference type="Proteomes" id="UP000095349">
    <property type="component" value="Chromosome"/>
</dbReference>
<reference evidence="2 3" key="1">
    <citation type="submission" date="2016-09" db="EMBL/GenBank/DDBJ databases">
        <title>Streptomyces rubrolavendulae MJM4426 Genome sequencing and assembly.</title>
        <authorList>
            <person name="Kim J.-G."/>
        </authorList>
    </citation>
    <scope>NUCLEOTIDE SEQUENCE [LARGE SCALE GENOMIC DNA]</scope>
    <source>
        <strain evidence="2 3">MJM4426</strain>
    </source>
</reference>
<accession>A0A1D8G4V9</accession>
<dbReference type="AlphaFoldDB" id="A0A1D8G4V9"/>
<evidence type="ECO:0000256" key="1">
    <source>
        <dbReference type="SAM" id="MobiDB-lite"/>
    </source>
</evidence>